<dbReference type="InterPro" id="IPR050164">
    <property type="entry name" value="Peptidase_C19"/>
</dbReference>
<accession>A0A6S7HXX6</accession>
<sequence length="946" mass="107813">MASSQPTVNIEQQILTIIGSTVPNEAKKTLIEYCCKHSLEILEKERCHGVLKLAIEWIVCESDALLIDSGRLLLKTWAQNKTTVLVSFFTESMLLTLLKADNAAPSHILYVLNCVFPYLKTSSKIYPQLCKIVSQEIITWLTLDDIQFCGSLAMFLKENSECLPDDKDELLKTNILSIQCLGKTKIPNASKDEMIEFFDKVQDICELLHMIWDNDSSQGFIMMSVKECFEILSNPSYQSTVALTSLTNYIPDHIINSLIYDVTISTTITDNDIFCGLSKMMQWLVWPKKTKVAMWLLTFFKCLVKVGKKNVLQRLIHERILQVFSRVFMPVIRESNFVVLVNMLMYCLDSPVAFHQIIPFVPNLMDRLRNEKKEQSNNYLTPLGELMYTLMYRFSNTSEVVYAPLLLALKGIPKPTVDMMNKWLQSVNSGFASEEPKRAFIFTPEMLNLTKNKNKTGLVNLGNTCYMNSILQCLFMLDVFRNALFSRVASLTRHPVMYSLQDVFTFLLMSKRDAIAPENFVRHSRPPWFPARTQQDCCEFVHYLMDKLEEEDKALLQGGTETPSAITNIVEEHFKGVLCVTYKCMSCGNESRHKEDFTDILLAFPEVVPPQTEKPKSKGFSREEENPKSLKGGDQVRNFQESRYKEGSFETSKESVSNVQTTPKASTNDSTTVKHDLGQRSTFTIQEMLDYFMKPEELSGNNQYFCDQCRANVDGERRVQVAKLPNFLMLSLKRFSFDVKSQTKPKLLHVVEYPEELTFCSVGESIMLDSKNSCADEDVIDGGDGQAMDMSCSLHSYKLCSVVVHSGHTCEAGHYYSYALDTPRKTEDATKLQWYCFNDENTHETSYKDFLEREKSSVSDTTYIVIYMNDDLGIDQTSEQCEAPADMIERVKQDNLKFLQERSRSTVQQRDAGQSHNNDKDDGSPPPGSCGSNGSNFAIPGNRFIF</sequence>
<comment type="catalytic activity">
    <reaction evidence="1">
        <text>Thiol-dependent hydrolysis of ester, thioester, amide, peptide and isopeptide bonds formed by the C-terminal Gly of ubiquitin (a 76-residue protein attached to proteins as an intracellular targeting signal).</text>
        <dbReference type="EC" id="3.4.19.12"/>
    </reaction>
</comment>
<protein>
    <recommendedName>
        <fullName evidence="1">Ubiquitin carboxyl-terminal hydrolase</fullName>
        <ecNumber evidence="1">3.4.19.12</ecNumber>
    </recommendedName>
</protein>
<dbReference type="SUPFAM" id="SSF54001">
    <property type="entry name" value="Cysteine proteinases"/>
    <property type="match status" value="1"/>
</dbReference>
<dbReference type="Proteomes" id="UP001152795">
    <property type="component" value="Unassembled WGS sequence"/>
</dbReference>
<evidence type="ECO:0000313" key="3">
    <source>
        <dbReference type="EMBL" id="CAB3999571.1"/>
    </source>
</evidence>
<keyword evidence="1" id="KW-0788">Thiol protease</keyword>
<feature type="compositionally biased region" description="Basic and acidic residues" evidence="2">
    <location>
        <begin position="640"/>
        <end position="653"/>
    </location>
</feature>
<dbReference type="PROSITE" id="PS00972">
    <property type="entry name" value="USP_1"/>
    <property type="match status" value="1"/>
</dbReference>
<dbReference type="InterPro" id="IPR001394">
    <property type="entry name" value="Peptidase_C19_UCH"/>
</dbReference>
<dbReference type="InterPro" id="IPR028889">
    <property type="entry name" value="USP"/>
</dbReference>
<dbReference type="PROSITE" id="PS00973">
    <property type="entry name" value="USP_2"/>
    <property type="match status" value="1"/>
</dbReference>
<evidence type="ECO:0000256" key="1">
    <source>
        <dbReference type="RuleBase" id="RU366025"/>
    </source>
</evidence>
<evidence type="ECO:0000313" key="4">
    <source>
        <dbReference type="Proteomes" id="UP001152795"/>
    </source>
</evidence>
<dbReference type="EMBL" id="CACRXK020003616">
    <property type="protein sequence ID" value="CAB3999571.1"/>
    <property type="molecule type" value="Genomic_DNA"/>
</dbReference>
<name>A0A6S7HXX6_PARCT</name>
<dbReference type="OrthoDB" id="2420415at2759"/>
<evidence type="ECO:0000256" key="2">
    <source>
        <dbReference type="SAM" id="MobiDB-lite"/>
    </source>
</evidence>
<dbReference type="GO" id="GO:0016579">
    <property type="term" value="P:protein deubiquitination"/>
    <property type="evidence" value="ECO:0007669"/>
    <property type="project" value="InterPro"/>
</dbReference>
<feature type="compositionally biased region" description="Basic and acidic residues" evidence="2">
    <location>
        <begin position="613"/>
        <end position="628"/>
    </location>
</feature>
<dbReference type="GO" id="GO:0005634">
    <property type="term" value="C:nucleus"/>
    <property type="evidence" value="ECO:0007669"/>
    <property type="project" value="TreeGrafter"/>
</dbReference>
<organism evidence="3 4">
    <name type="scientific">Paramuricea clavata</name>
    <name type="common">Red gorgonian</name>
    <name type="synonym">Violescent sea-whip</name>
    <dbReference type="NCBI Taxonomy" id="317549"/>
    <lineage>
        <taxon>Eukaryota</taxon>
        <taxon>Metazoa</taxon>
        <taxon>Cnidaria</taxon>
        <taxon>Anthozoa</taxon>
        <taxon>Octocorallia</taxon>
        <taxon>Malacalcyonacea</taxon>
        <taxon>Plexauridae</taxon>
        <taxon>Paramuricea</taxon>
    </lineage>
</organism>
<dbReference type="InterPro" id="IPR049407">
    <property type="entry name" value="Usp38-like_N"/>
</dbReference>
<dbReference type="AlphaFoldDB" id="A0A6S7HXX6"/>
<keyword evidence="1" id="KW-0833">Ubl conjugation pathway</keyword>
<gene>
    <name evidence="3" type="ORF">PACLA_8A060325</name>
</gene>
<dbReference type="GO" id="GO:0006508">
    <property type="term" value="P:proteolysis"/>
    <property type="evidence" value="ECO:0007669"/>
    <property type="project" value="UniProtKB-KW"/>
</dbReference>
<dbReference type="EC" id="3.4.19.12" evidence="1"/>
<comment type="caution">
    <text evidence="3">The sequence shown here is derived from an EMBL/GenBank/DDBJ whole genome shotgun (WGS) entry which is preliminary data.</text>
</comment>
<dbReference type="PROSITE" id="PS50235">
    <property type="entry name" value="USP_3"/>
    <property type="match status" value="1"/>
</dbReference>
<reference evidence="3" key="1">
    <citation type="submission" date="2020-04" db="EMBL/GenBank/DDBJ databases">
        <authorList>
            <person name="Alioto T."/>
            <person name="Alioto T."/>
            <person name="Gomez Garrido J."/>
        </authorList>
    </citation>
    <scope>NUCLEOTIDE SEQUENCE</scope>
    <source>
        <strain evidence="3">A484AB</strain>
    </source>
</reference>
<feature type="region of interest" description="Disordered" evidence="2">
    <location>
        <begin position="902"/>
        <end position="941"/>
    </location>
</feature>
<dbReference type="Pfam" id="PF00443">
    <property type="entry name" value="UCH"/>
    <property type="match status" value="1"/>
</dbReference>
<dbReference type="PANTHER" id="PTHR24006">
    <property type="entry name" value="UBIQUITIN CARBOXYL-TERMINAL HYDROLASE"/>
    <property type="match status" value="1"/>
</dbReference>
<keyword evidence="1" id="KW-0645">Protease</keyword>
<dbReference type="GO" id="GO:0005829">
    <property type="term" value="C:cytosol"/>
    <property type="evidence" value="ECO:0007669"/>
    <property type="project" value="TreeGrafter"/>
</dbReference>
<keyword evidence="1 3" id="KW-0378">Hydrolase</keyword>
<dbReference type="InterPro" id="IPR038765">
    <property type="entry name" value="Papain-like_cys_pep_sf"/>
</dbReference>
<feature type="compositionally biased region" description="Polar residues" evidence="2">
    <location>
        <begin position="905"/>
        <end position="916"/>
    </location>
</feature>
<dbReference type="Gene3D" id="3.90.70.10">
    <property type="entry name" value="Cysteine proteinases"/>
    <property type="match status" value="1"/>
</dbReference>
<keyword evidence="4" id="KW-1185">Reference proteome</keyword>
<feature type="region of interest" description="Disordered" evidence="2">
    <location>
        <begin position="608"/>
        <end position="673"/>
    </location>
</feature>
<comment type="similarity">
    <text evidence="1">Belongs to the peptidase C19 family.</text>
</comment>
<proteinExistence type="inferred from homology"/>
<dbReference type="PANTHER" id="PTHR24006:SF908">
    <property type="entry name" value="DEUBIQUITINATING APOPTOTIC INHIBITOR, ISOFORM A"/>
    <property type="match status" value="1"/>
</dbReference>
<dbReference type="Pfam" id="PF21246">
    <property type="entry name" value="Usp38-like_N"/>
    <property type="match status" value="1"/>
</dbReference>
<feature type="compositionally biased region" description="Polar residues" evidence="2">
    <location>
        <begin position="654"/>
        <end position="671"/>
    </location>
</feature>
<dbReference type="GO" id="GO:0004843">
    <property type="term" value="F:cysteine-type deubiquitinase activity"/>
    <property type="evidence" value="ECO:0007669"/>
    <property type="project" value="UniProtKB-UniRule"/>
</dbReference>
<dbReference type="InterPro" id="IPR018200">
    <property type="entry name" value="USP_CS"/>
</dbReference>